<feature type="domain" description="Orotidine 5'-phosphate decarboxylase" evidence="11">
    <location>
        <begin position="6"/>
        <end position="221"/>
    </location>
</feature>
<dbReference type="CDD" id="cd04725">
    <property type="entry name" value="OMP_decarboxylase_like"/>
    <property type="match status" value="1"/>
</dbReference>
<dbReference type="InterPro" id="IPR001754">
    <property type="entry name" value="OMPdeCOase_dom"/>
</dbReference>
<dbReference type="InterPro" id="IPR014732">
    <property type="entry name" value="OMPdecase"/>
</dbReference>
<organism evidence="12 13">
    <name type="scientific">Candidatus Zambryskibacteria bacterium RIFCSPLOWO2_01_FULL_43_17</name>
    <dbReference type="NCBI Taxonomy" id="1802760"/>
    <lineage>
        <taxon>Bacteria</taxon>
        <taxon>Candidatus Zambryskiibacteriota</taxon>
    </lineage>
</organism>
<keyword evidence="5" id="KW-0210">Decarboxylase</keyword>
<reference evidence="12 13" key="1">
    <citation type="journal article" date="2016" name="Nat. Commun.">
        <title>Thousands of microbial genomes shed light on interconnected biogeochemical processes in an aquifer system.</title>
        <authorList>
            <person name="Anantharaman K."/>
            <person name="Brown C.T."/>
            <person name="Hug L.A."/>
            <person name="Sharon I."/>
            <person name="Castelle C.J."/>
            <person name="Probst A.J."/>
            <person name="Thomas B.C."/>
            <person name="Singh A."/>
            <person name="Wilkins M.J."/>
            <person name="Karaoz U."/>
            <person name="Brodie E.L."/>
            <person name="Williams K.H."/>
            <person name="Hubbard S.S."/>
            <person name="Banfield J.F."/>
        </authorList>
    </citation>
    <scope>NUCLEOTIDE SEQUENCE [LARGE SCALE GENOMIC DNA]</scope>
</reference>
<dbReference type="GO" id="GO:0005829">
    <property type="term" value="C:cytosol"/>
    <property type="evidence" value="ECO:0007669"/>
    <property type="project" value="TreeGrafter"/>
</dbReference>
<feature type="active site" description="For OMPdecase activity" evidence="9">
    <location>
        <position position="61"/>
    </location>
</feature>
<evidence type="ECO:0000256" key="2">
    <source>
        <dbReference type="ARBA" id="ARBA00004861"/>
    </source>
</evidence>
<evidence type="ECO:0000256" key="4">
    <source>
        <dbReference type="ARBA" id="ARBA00021923"/>
    </source>
</evidence>
<dbReference type="PANTHER" id="PTHR32119:SF2">
    <property type="entry name" value="OROTIDINE 5'-PHOSPHATE DECARBOXYLASE"/>
    <property type="match status" value="1"/>
</dbReference>
<evidence type="ECO:0000313" key="12">
    <source>
        <dbReference type="EMBL" id="OHB03222.1"/>
    </source>
</evidence>
<feature type="binding site" evidence="10">
    <location>
        <position position="185"/>
    </location>
    <ligand>
        <name>substrate</name>
    </ligand>
</feature>
<name>A0A1G2U334_9BACT</name>
<dbReference type="UniPathway" id="UPA00070">
    <property type="reaction ID" value="UER00120"/>
</dbReference>
<feature type="binding site" evidence="10">
    <location>
        <position position="206"/>
    </location>
    <ligand>
        <name>substrate</name>
    </ligand>
</feature>
<feature type="binding site" evidence="10">
    <location>
        <position position="205"/>
    </location>
    <ligand>
        <name>substrate</name>
    </ligand>
</feature>
<evidence type="ECO:0000256" key="10">
    <source>
        <dbReference type="PIRSR" id="PIRSR614732-2"/>
    </source>
</evidence>
<feature type="binding site" evidence="10">
    <location>
        <position position="115"/>
    </location>
    <ligand>
        <name>substrate</name>
    </ligand>
</feature>
<evidence type="ECO:0000256" key="9">
    <source>
        <dbReference type="PIRSR" id="PIRSR614732-1"/>
    </source>
</evidence>
<protein>
    <recommendedName>
        <fullName evidence="4">Orotidine 5'-phosphate decarboxylase</fullName>
        <ecNumber evidence="3">4.1.1.23</ecNumber>
    </recommendedName>
    <alternativeName>
        <fullName evidence="8">OMP decarboxylase</fullName>
    </alternativeName>
</protein>
<dbReference type="EC" id="4.1.1.23" evidence="3"/>
<keyword evidence="7" id="KW-0456">Lyase</keyword>
<evidence type="ECO:0000256" key="5">
    <source>
        <dbReference type="ARBA" id="ARBA00022793"/>
    </source>
</evidence>
<feature type="active site" description="For OMPdecase activity" evidence="9">
    <location>
        <position position="63"/>
    </location>
</feature>
<dbReference type="SUPFAM" id="SSF51366">
    <property type="entry name" value="Ribulose-phoshate binding barrel"/>
    <property type="match status" value="1"/>
</dbReference>
<dbReference type="NCBIfam" id="TIGR01740">
    <property type="entry name" value="pyrF"/>
    <property type="match status" value="1"/>
</dbReference>
<dbReference type="SMART" id="SM00934">
    <property type="entry name" value="OMPdecase"/>
    <property type="match status" value="1"/>
</dbReference>
<accession>A0A1G2U334</accession>
<dbReference type="EMBL" id="MHWD01000025">
    <property type="protein sequence ID" value="OHB03222.1"/>
    <property type="molecule type" value="Genomic_DNA"/>
</dbReference>
<evidence type="ECO:0000256" key="7">
    <source>
        <dbReference type="ARBA" id="ARBA00023239"/>
    </source>
</evidence>
<evidence type="ECO:0000256" key="8">
    <source>
        <dbReference type="ARBA" id="ARBA00033428"/>
    </source>
</evidence>
<evidence type="ECO:0000256" key="3">
    <source>
        <dbReference type="ARBA" id="ARBA00012321"/>
    </source>
</evidence>
<evidence type="ECO:0000259" key="11">
    <source>
        <dbReference type="SMART" id="SM00934"/>
    </source>
</evidence>
<sequence>MSTASRIILAADELTLDQCLDLASEVGNLVHAIKIHNAFDKQGPGVVERLRDAGARRVWVDAKLHDIPNTVKLRAKAIAESGADILTVHASGEIEMMMAAVESGPAEIYAITVLTSLGEEQAHLLHGQPSKAAALYLARLAKLAGVHGVVCSPKEVGILSKRPELQGLKFITPGVRSSGKATDDQKRVDTPAGAIASGSTYLVIGRQVTQAADPLEALHQIEEEISPTAAATVGASA</sequence>
<dbReference type="Proteomes" id="UP000179283">
    <property type="component" value="Unassembled WGS sequence"/>
</dbReference>
<dbReference type="GO" id="GO:0044205">
    <property type="term" value="P:'de novo' UMP biosynthetic process"/>
    <property type="evidence" value="ECO:0007669"/>
    <property type="project" value="UniProtKB-UniPathway"/>
</dbReference>
<feature type="binding site" evidence="10">
    <location>
        <position position="176"/>
    </location>
    <ligand>
        <name>substrate</name>
    </ligand>
</feature>
<dbReference type="InterPro" id="IPR013785">
    <property type="entry name" value="Aldolase_TIM"/>
</dbReference>
<dbReference type="PANTHER" id="PTHR32119">
    <property type="entry name" value="OROTIDINE 5'-PHOSPHATE DECARBOXYLASE"/>
    <property type="match status" value="1"/>
</dbReference>
<evidence type="ECO:0000313" key="13">
    <source>
        <dbReference type="Proteomes" id="UP000179283"/>
    </source>
</evidence>
<gene>
    <name evidence="12" type="ORF">A2920_02545</name>
</gene>
<dbReference type="InterPro" id="IPR011060">
    <property type="entry name" value="RibuloseP-bd_barrel"/>
</dbReference>
<dbReference type="GO" id="GO:0004590">
    <property type="term" value="F:orotidine-5'-phosphate decarboxylase activity"/>
    <property type="evidence" value="ECO:0007669"/>
    <property type="project" value="UniProtKB-EC"/>
</dbReference>
<keyword evidence="6" id="KW-0665">Pyrimidine biosynthesis</keyword>
<evidence type="ECO:0000256" key="1">
    <source>
        <dbReference type="ARBA" id="ARBA00002356"/>
    </source>
</evidence>
<dbReference type="GO" id="GO:0006207">
    <property type="term" value="P:'de novo' pyrimidine nucleobase biosynthetic process"/>
    <property type="evidence" value="ECO:0007669"/>
    <property type="project" value="InterPro"/>
</dbReference>
<comment type="caution">
    <text evidence="12">The sequence shown here is derived from an EMBL/GenBank/DDBJ whole genome shotgun (WGS) entry which is preliminary data.</text>
</comment>
<feature type="active site" description="For OMPdecase activity" evidence="9">
    <location>
        <position position="66"/>
    </location>
</feature>
<dbReference type="AlphaFoldDB" id="A0A1G2U334"/>
<dbReference type="Gene3D" id="3.20.20.70">
    <property type="entry name" value="Aldolase class I"/>
    <property type="match status" value="1"/>
</dbReference>
<dbReference type="Pfam" id="PF00215">
    <property type="entry name" value="OMPdecase"/>
    <property type="match status" value="1"/>
</dbReference>
<comment type="function">
    <text evidence="1">Catalyzes the decarboxylation of orotidine 5'-monophosphate (OMP) to uridine 5'-monophosphate (UMP).</text>
</comment>
<evidence type="ECO:0000256" key="6">
    <source>
        <dbReference type="ARBA" id="ARBA00022975"/>
    </source>
</evidence>
<feature type="binding site" evidence="10">
    <location>
        <position position="34"/>
    </location>
    <ligand>
        <name>substrate</name>
    </ligand>
</feature>
<proteinExistence type="predicted"/>
<feature type="binding site" evidence="10">
    <location>
        <position position="12"/>
    </location>
    <ligand>
        <name>substrate</name>
    </ligand>
</feature>
<comment type="pathway">
    <text evidence="2">Pyrimidine metabolism; UMP biosynthesis via de novo pathway; UMP from orotate: step 2/2.</text>
</comment>